<reference evidence="2" key="4">
    <citation type="journal article" date="2015" name="G3 (Bethesda)">
        <title>Genome sequences of three phytopathogenic species of the Magnaporthaceae family of fungi.</title>
        <authorList>
            <person name="Okagaki L.H."/>
            <person name="Nunes C.C."/>
            <person name="Sailsbery J."/>
            <person name="Clay B."/>
            <person name="Brown D."/>
            <person name="John T."/>
            <person name="Oh Y."/>
            <person name="Young N."/>
            <person name="Fitzgerald M."/>
            <person name="Haas B.J."/>
            <person name="Zeng Q."/>
            <person name="Young S."/>
            <person name="Adiconis X."/>
            <person name="Fan L."/>
            <person name="Levin J.Z."/>
            <person name="Mitchell T.K."/>
            <person name="Okubara P.A."/>
            <person name="Farman M.L."/>
            <person name="Kohn L.M."/>
            <person name="Birren B."/>
            <person name="Ma L.-J."/>
            <person name="Dean R.A."/>
        </authorList>
    </citation>
    <scope>NUCLEOTIDE SEQUENCE</scope>
    <source>
        <strain evidence="2">ATCC 64411 / 73-15</strain>
    </source>
</reference>
<dbReference type="VEuPathDB" id="FungiDB:MAPG_11520"/>
<gene>
    <name evidence="1" type="ORF">MAPG_11520</name>
</gene>
<reference evidence="1" key="3">
    <citation type="submission" date="2011-03" db="EMBL/GenBank/DDBJ databases">
        <title>Annotation of Magnaporthe poae ATCC 64411.</title>
        <authorList>
            <person name="Ma L.-J."/>
            <person name="Dead R."/>
            <person name="Young S.K."/>
            <person name="Zeng Q."/>
            <person name="Gargeya S."/>
            <person name="Fitzgerald M."/>
            <person name="Haas B."/>
            <person name="Abouelleil A."/>
            <person name="Alvarado L."/>
            <person name="Arachchi H.M."/>
            <person name="Berlin A."/>
            <person name="Brown A."/>
            <person name="Chapman S.B."/>
            <person name="Chen Z."/>
            <person name="Dunbar C."/>
            <person name="Freedman E."/>
            <person name="Gearin G."/>
            <person name="Gellesch M."/>
            <person name="Goldberg J."/>
            <person name="Griggs A."/>
            <person name="Gujja S."/>
            <person name="Heiman D."/>
            <person name="Howarth C."/>
            <person name="Larson L."/>
            <person name="Lui A."/>
            <person name="MacDonald P.J.P."/>
            <person name="Mehta T."/>
            <person name="Montmayeur A."/>
            <person name="Murphy C."/>
            <person name="Neiman D."/>
            <person name="Pearson M."/>
            <person name="Priest M."/>
            <person name="Roberts A."/>
            <person name="Saif S."/>
            <person name="Shea T."/>
            <person name="Shenoy N."/>
            <person name="Sisk P."/>
            <person name="Stolte C."/>
            <person name="Sykes S."/>
            <person name="Yandava C."/>
            <person name="Wortman J."/>
            <person name="Nusbaum C."/>
            <person name="Birren B."/>
        </authorList>
    </citation>
    <scope>NUCLEOTIDE SEQUENCE</scope>
    <source>
        <strain evidence="1">ATCC 64411</strain>
    </source>
</reference>
<sequence>MTTYYLKTGVIVHGTTSRTQPAFNILYPLDNAGSAPRIKVLVELVPVKMAAKAALPAHFTRITAGRVEAGRGRVLRRAAVRKTPRIRPCTAVMSWLRYAAATGVSLGADLKHEIADMSMANTPQTKQVVATRPAVGQNGYIGSTAHGYGSGFRLWEACNREDPYCTVFFPRQDLYRNAATTAYRYRYEAAVVRRLGQRHPPRARRLLRESVLALTPFGDRTNRDD</sequence>
<evidence type="ECO:0000313" key="2">
    <source>
        <dbReference type="EnsemblFungi" id="MAPG_11520T0"/>
    </source>
</evidence>
<dbReference type="EMBL" id="GL876982">
    <property type="protein sequence ID" value="KLU92575.1"/>
    <property type="molecule type" value="Genomic_DNA"/>
</dbReference>
<reference evidence="1" key="2">
    <citation type="submission" date="2010-05" db="EMBL/GenBank/DDBJ databases">
        <title>The Genome Sequence of Magnaporthe poae strain ATCC 64411.</title>
        <authorList>
            <consortium name="The Broad Institute Genome Sequencing Platform"/>
            <consortium name="Broad Institute Genome Sequencing Center for Infectious Disease"/>
            <person name="Ma L.-J."/>
            <person name="Dead R."/>
            <person name="Young S."/>
            <person name="Zeng Q."/>
            <person name="Koehrsen M."/>
            <person name="Alvarado L."/>
            <person name="Berlin A."/>
            <person name="Chapman S.B."/>
            <person name="Chen Z."/>
            <person name="Freedman E."/>
            <person name="Gellesch M."/>
            <person name="Goldberg J."/>
            <person name="Griggs A."/>
            <person name="Gujja S."/>
            <person name="Heilman E.R."/>
            <person name="Heiman D."/>
            <person name="Hepburn T."/>
            <person name="Howarth C."/>
            <person name="Jen D."/>
            <person name="Larson L."/>
            <person name="Mehta T."/>
            <person name="Neiman D."/>
            <person name="Pearson M."/>
            <person name="Roberts A."/>
            <person name="Saif S."/>
            <person name="Shea T."/>
            <person name="Shenoy N."/>
            <person name="Sisk P."/>
            <person name="Stolte C."/>
            <person name="Sykes S."/>
            <person name="Walk T."/>
            <person name="White J."/>
            <person name="Yandava C."/>
            <person name="Haas B."/>
            <person name="Nusbaum C."/>
            <person name="Birren B."/>
        </authorList>
    </citation>
    <scope>NUCLEOTIDE SEQUENCE</scope>
    <source>
        <strain evidence="1">ATCC 64411</strain>
    </source>
</reference>
<reference evidence="3" key="1">
    <citation type="submission" date="2010-05" db="EMBL/GenBank/DDBJ databases">
        <title>The genome sequence of Magnaporthe poae strain ATCC 64411.</title>
        <authorList>
            <person name="Ma L.-J."/>
            <person name="Dead R."/>
            <person name="Young S."/>
            <person name="Zeng Q."/>
            <person name="Koehrsen M."/>
            <person name="Alvarado L."/>
            <person name="Berlin A."/>
            <person name="Chapman S.B."/>
            <person name="Chen Z."/>
            <person name="Freedman E."/>
            <person name="Gellesch M."/>
            <person name="Goldberg J."/>
            <person name="Griggs A."/>
            <person name="Gujja S."/>
            <person name="Heilman E.R."/>
            <person name="Heiman D."/>
            <person name="Hepburn T."/>
            <person name="Howarth C."/>
            <person name="Jen D."/>
            <person name="Larson L."/>
            <person name="Mehta T."/>
            <person name="Neiman D."/>
            <person name="Pearson M."/>
            <person name="Roberts A."/>
            <person name="Saif S."/>
            <person name="Shea T."/>
            <person name="Shenoy N."/>
            <person name="Sisk P."/>
            <person name="Stolte C."/>
            <person name="Sykes S."/>
            <person name="Walk T."/>
            <person name="White J."/>
            <person name="Yandava C."/>
            <person name="Haas B."/>
            <person name="Nusbaum C."/>
            <person name="Birren B."/>
        </authorList>
    </citation>
    <scope>NUCLEOTIDE SEQUENCE [LARGE SCALE GENOMIC DNA]</scope>
    <source>
        <strain evidence="3">ATCC 64411 / 73-15</strain>
    </source>
</reference>
<dbReference type="Proteomes" id="UP000011715">
    <property type="component" value="Unassembled WGS sequence"/>
</dbReference>
<name>A0A0C4EFH2_MAGP6</name>
<reference evidence="2" key="5">
    <citation type="submission" date="2015-06" db="UniProtKB">
        <authorList>
            <consortium name="EnsemblFungi"/>
        </authorList>
    </citation>
    <scope>IDENTIFICATION</scope>
    <source>
        <strain evidence="2">ATCC 64411</strain>
    </source>
</reference>
<protein>
    <submittedName>
        <fullName evidence="1 2">Uncharacterized protein</fullName>
    </submittedName>
</protein>
<keyword evidence="3" id="KW-1185">Reference proteome</keyword>
<accession>A0A0C4EFH2</accession>
<evidence type="ECO:0000313" key="3">
    <source>
        <dbReference type="Proteomes" id="UP000011715"/>
    </source>
</evidence>
<organism evidence="2 3">
    <name type="scientific">Magnaporthiopsis poae (strain ATCC 64411 / 73-15)</name>
    <name type="common">Kentucky bluegrass fungus</name>
    <name type="synonym">Magnaporthe poae</name>
    <dbReference type="NCBI Taxonomy" id="644358"/>
    <lineage>
        <taxon>Eukaryota</taxon>
        <taxon>Fungi</taxon>
        <taxon>Dikarya</taxon>
        <taxon>Ascomycota</taxon>
        <taxon>Pezizomycotina</taxon>
        <taxon>Sordariomycetes</taxon>
        <taxon>Sordariomycetidae</taxon>
        <taxon>Magnaporthales</taxon>
        <taxon>Magnaporthaceae</taxon>
        <taxon>Magnaporthiopsis</taxon>
    </lineage>
</organism>
<dbReference type="EMBL" id="ADBL01002839">
    <property type="status" value="NOT_ANNOTATED_CDS"/>
    <property type="molecule type" value="Genomic_DNA"/>
</dbReference>
<evidence type="ECO:0000313" key="1">
    <source>
        <dbReference type="EMBL" id="KLU92575.1"/>
    </source>
</evidence>
<dbReference type="EnsemblFungi" id="MAPG_11520T0">
    <property type="protein sequence ID" value="MAPG_11520T0"/>
    <property type="gene ID" value="MAPG_11520"/>
</dbReference>
<proteinExistence type="predicted"/>
<dbReference type="AlphaFoldDB" id="A0A0C4EFH2"/>